<dbReference type="InterPro" id="IPR029055">
    <property type="entry name" value="Ntn_hydrolases_N"/>
</dbReference>
<feature type="binding site" evidence="7 10">
    <location>
        <position position="388"/>
    </location>
    <ligand>
        <name>Mg(2+)</name>
        <dbReference type="ChEBI" id="CHEBI:18420"/>
    </ligand>
</feature>
<dbReference type="EMBL" id="FWDM01000011">
    <property type="protein sequence ID" value="SLM11346.1"/>
    <property type="molecule type" value="Genomic_DNA"/>
</dbReference>
<evidence type="ECO:0000256" key="5">
    <source>
        <dbReference type="ARBA" id="ARBA00022755"/>
    </source>
</evidence>
<comment type="function">
    <text evidence="7">Catalyzes the formation of phosphoribosylamine from phosphoribosylpyrophosphate (PRPP) and glutamine.</text>
</comment>
<feature type="region of interest" description="Disordered" evidence="12">
    <location>
        <begin position="14"/>
        <end position="39"/>
    </location>
</feature>
<organism evidence="14">
    <name type="scientific">uncultured spirochete</name>
    <dbReference type="NCBI Taxonomy" id="156406"/>
    <lineage>
        <taxon>Bacteria</taxon>
        <taxon>Pseudomonadati</taxon>
        <taxon>Spirochaetota</taxon>
        <taxon>Spirochaetia</taxon>
        <taxon>Spirochaetales</taxon>
        <taxon>environmental samples</taxon>
    </lineage>
</organism>
<evidence type="ECO:0000256" key="6">
    <source>
        <dbReference type="ARBA" id="ARBA00022962"/>
    </source>
</evidence>
<dbReference type="GO" id="GO:0006189">
    <property type="term" value="P:'de novo' IMP biosynthetic process"/>
    <property type="evidence" value="ECO:0007669"/>
    <property type="project" value="UniProtKB-UniRule"/>
</dbReference>
<feature type="binding site" evidence="7 11">
    <location>
        <position position="424"/>
    </location>
    <ligand>
        <name>[4Fe-4S] cluster</name>
        <dbReference type="ChEBI" id="CHEBI:49883"/>
    </ligand>
</feature>
<dbReference type="InterPro" id="IPR000836">
    <property type="entry name" value="PRTase_dom"/>
</dbReference>
<dbReference type="InterPro" id="IPR005854">
    <property type="entry name" value="PurF"/>
</dbReference>
<keyword evidence="7 11" id="KW-0411">Iron-sulfur</keyword>
<evidence type="ECO:0000256" key="7">
    <source>
        <dbReference type="HAMAP-Rule" id="MF_01931"/>
    </source>
</evidence>
<dbReference type="SUPFAM" id="SSF53271">
    <property type="entry name" value="PRTase-like"/>
    <property type="match status" value="1"/>
</dbReference>
<sequence>MNLDCERFSHEPRHCGGSANGWRSGKPRPGEPYPDDSQPRESCGIVAVIADEAARVAFFGLFALQHRGQESAGIATLDKGSIHMHKDVGLVSQVFRDQNLSALAGSIAIGHTRYSTTGKSSARNAQPFVIDTQYGPLALGHNGNIANAPALRKTLLSRGLGLMTGSDSELLAMMLAGTQGSDWIERIEAAMKEWVGAYSLVILTAEGVYAVRDPWGFRPLAWGRIDAGGFAVASETSALRVMGCSFYEEISPGEILHFDTKGLVQRARADIDVSHAACSFEYVYFSRPDSVWNGKNIHAVRRRLGEILAEEAPAAADIVIPVPDSSIAAAIGYARQSGIPFGEGLVKNRYIGRTFIEPTKALRRQGVALKFSPLRETLEGARIVLVDDSIVRGTTTAPLVKLCRQAGAREVHLRIASPRILHPCYMGVDMGTPNELIAVGKGEDEIARLLGADSLAYLSIEGLSEAIGVKGLCRACFDGQYPIPVDEGFTKESFETERSAEASGHPETIGRGQV</sequence>
<dbReference type="GO" id="GO:0051539">
    <property type="term" value="F:4 iron, 4 sulfur cluster binding"/>
    <property type="evidence" value="ECO:0007669"/>
    <property type="project" value="UniProtKB-KW"/>
</dbReference>
<comment type="cofactor">
    <cofactor evidence="7 10">
        <name>Mg(2+)</name>
        <dbReference type="ChEBI" id="CHEBI:18420"/>
    </cofactor>
    <text evidence="7 10">Binds 1 Mg(2+) ion per subunit.</text>
</comment>
<evidence type="ECO:0000256" key="12">
    <source>
        <dbReference type="SAM" id="MobiDB-lite"/>
    </source>
</evidence>
<dbReference type="GO" id="GO:0004044">
    <property type="term" value="F:amidophosphoribosyltransferase activity"/>
    <property type="evidence" value="ECO:0007669"/>
    <property type="project" value="UniProtKB-UniRule"/>
</dbReference>
<evidence type="ECO:0000259" key="13">
    <source>
        <dbReference type="PROSITE" id="PS51278"/>
    </source>
</evidence>
<name>A0A3P3XGQ7_9SPIR</name>
<protein>
    <recommendedName>
        <fullName evidence="7">Amidophosphoribosyltransferase</fullName>
        <shortName evidence="7">ATase</shortName>
        <ecNumber evidence="7">2.4.2.14</ecNumber>
    </recommendedName>
    <alternativeName>
        <fullName evidence="7">Glutamine phosphoribosylpyrophosphate amidotransferase</fullName>
        <shortName evidence="7">GPATase</shortName>
    </alternativeName>
</protein>
<evidence type="ECO:0000256" key="2">
    <source>
        <dbReference type="ARBA" id="ARBA00010138"/>
    </source>
</evidence>
<feature type="binding site" evidence="7 10">
    <location>
        <position position="387"/>
    </location>
    <ligand>
        <name>Mg(2+)</name>
        <dbReference type="ChEBI" id="CHEBI:18420"/>
    </ligand>
</feature>
<dbReference type="InterPro" id="IPR035584">
    <property type="entry name" value="PurF_N"/>
</dbReference>
<comment type="similarity">
    <text evidence="2 7 8">In the C-terminal section; belongs to the purine/pyrimidine phosphoribosyltransferase family.</text>
</comment>
<keyword evidence="7" id="KW-0004">4Fe-4S</keyword>
<dbReference type="GO" id="GO:0009113">
    <property type="term" value="P:purine nucleobase biosynthetic process"/>
    <property type="evidence" value="ECO:0007669"/>
    <property type="project" value="UniProtKB-UniRule"/>
</dbReference>
<evidence type="ECO:0000256" key="10">
    <source>
        <dbReference type="PIRSR" id="PIRSR000485-2"/>
    </source>
</evidence>
<dbReference type="InterPro" id="IPR017932">
    <property type="entry name" value="GATase_2_dom"/>
</dbReference>
<evidence type="ECO:0000256" key="4">
    <source>
        <dbReference type="ARBA" id="ARBA00022679"/>
    </source>
</evidence>
<dbReference type="Gene3D" id="3.40.50.2020">
    <property type="match status" value="1"/>
</dbReference>
<keyword evidence="7 11" id="KW-0408">Iron</keyword>
<feature type="binding site" evidence="7 10">
    <location>
        <position position="325"/>
    </location>
    <ligand>
        <name>Mg(2+)</name>
        <dbReference type="ChEBI" id="CHEBI:18420"/>
    </ligand>
</feature>
<dbReference type="AlphaFoldDB" id="A0A3P3XGQ7"/>
<evidence type="ECO:0000256" key="8">
    <source>
        <dbReference type="PIRNR" id="PIRNR000485"/>
    </source>
</evidence>
<gene>
    <name evidence="7 14" type="primary">purF</name>
    <name evidence="14" type="ORF">SPIROBIBN47_190048</name>
</gene>
<feature type="active site" description="Nucleophile" evidence="7 9">
    <location>
        <position position="43"/>
    </location>
</feature>
<comment type="pathway">
    <text evidence="1 7 8">Purine metabolism; IMP biosynthesis via de novo pathway; N(1)-(5-phospho-D-ribosyl)glycinamide from 5-phospho-alpha-D-ribose 1-diphosphate: step 1/2.</text>
</comment>
<evidence type="ECO:0000313" key="14">
    <source>
        <dbReference type="EMBL" id="SLM11346.1"/>
    </source>
</evidence>
<dbReference type="PROSITE" id="PS51278">
    <property type="entry name" value="GATASE_TYPE_2"/>
    <property type="match status" value="1"/>
</dbReference>
<evidence type="ECO:0000256" key="9">
    <source>
        <dbReference type="PIRSR" id="PIRSR000485-1"/>
    </source>
</evidence>
<dbReference type="CDD" id="cd06223">
    <property type="entry name" value="PRTases_typeI"/>
    <property type="match status" value="1"/>
</dbReference>
<dbReference type="PANTHER" id="PTHR11907">
    <property type="entry name" value="AMIDOPHOSPHORIBOSYLTRANSFERASE"/>
    <property type="match status" value="1"/>
</dbReference>
<dbReference type="GO" id="GO:0000287">
    <property type="term" value="F:magnesium ion binding"/>
    <property type="evidence" value="ECO:0007669"/>
    <property type="project" value="UniProtKB-UniRule"/>
</dbReference>
<accession>A0A3P3XGQ7</accession>
<feature type="domain" description="Glutamine amidotransferase type-2" evidence="13">
    <location>
        <begin position="43"/>
        <end position="261"/>
    </location>
</feature>
<dbReference type="InterPro" id="IPR029057">
    <property type="entry name" value="PRTase-like"/>
</dbReference>
<keyword evidence="4 7" id="KW-0808">Transferase</keyword>
<keyword evidence="7 10" id="KW-0460">Magnesium</keyword>
<evidence type="ECO:0000256" key="3">
    <source>
        <dbReference type="ARBA" id="ARBA00022676"/>
    </source>
</evidence>
<evidence type="ECO:0000256" key="1">
    <source>
        <dbReference type="ARBA" id="ARBA00005209"/>
    </source>
</evidence>
<dbReference type="Gene3D" id="3.60.20.10">
    <property type="entry name" value="Glutamine Phosphoribosylpyrophosphate, subunit 1, domain 1"/>
    <property type="match status" value="1"/>
</dbReference>
<dbReference type="NCBIfam" id="TIGR01134">
    <property type="entry name" value="purF"/>
    <property type="match status" value="1"/>
</dbReference>
<comment type="cofactor">
    <cofactor evidence="7 11">
        <name>[4Fe-4S] cluster</name>
        <dbReference type="ChEBI" id="CHEBI:49883"/>
    </cofactor>
    <text evidence="7 11">Binds 1 [4Fe-4S] cluster per subunit.</text>
</comment>
<feature type="binding site" evidence="7 11">
    <location>
        <position position="278"/>
    </location>
    <ligand>
        <name>[4Fe-4S] cluster</name>
        <dbReference type="ChEBI" id="CHEBI:49883"/>
    </ligand>
</feature>
<evidence type="ECO:0000256" key="11">
    <source>
        <dbReference type="PIRSR" id="PIRSR000485-3"/>
    </source>
</evidence>
<keyword evidence="6 7" id="KW-0315">Glutamine amidotransferase</keyword>
<proteinExistence type="inferred from homology"/>
<feature type="binding site" evidence="7 11">
    <location>
        <position position="476"/>
    </location>
    <ligand>
        <name>[4Fe-4S] cluster</name>
        <dbReference type="ChEBI" id="CHEBI:49883"/>
    </ligand>
</feature>
<feature type="binding site" evidence="7 11">
    <location>
        <position position="473"/>
    </location>
    <ligand>
        <name>[4Fe-4S] cluster</name>
        <dbReference type="ChEBI" id="CHEBI:49883"/>
    </ligand>
</feature>
<keyword evidence="3 7" id="KW-0328">Glycosyltransferase</keyword>
<dbReference type="PIRSF" id="PIRSF000485">
    <property type="entry name" value="Amd_phspho_trans"/>
    <property type="match status" value="1"/>
</dbReference>
<dbReference type="HAMAP" id="MF_01931">
    <property type="entry name" value="PurF"/>
    <property type="match status" value="1"/>
</dbReference>
<keyword evidence="7 10" id="KW-0479">Metal-binding</keyword>
<dbReference type="UniPathway" id="UPA00074">
    <property type="reaction ID" value="UER00124"/>
</dbReference>
<dbReference type="SUPFAM" id="SSF56235">
    <property type="entry name" value="N-terminal nucleophile aminohydrolases (Ntn hydrolases)"/>
    <property type="match status" value="1"/>
</dbReference>
<comment type="catalytic activity">
    <reaction evidence="7 8">
        <text>5-phospho-beta-D-ribosylamine + L-glutamate + diphosphate = 5-phospho-alpha-D-ribose 1-diphosphate + L-glutamine + H2O</text>
        <dbReference type="Rhea" id="RHEA:14905"/>
        <dbReference type="ChEBI" id="CHEBI:15377"/>
        <dbReference type="ChEBI" id="CHEBI:29985"/>
        <dbReference type="ChEBI" id="CHEBI:33019"/>
        <dbReference type="ChEBI" id="CHEBI:58017"/>
        <dbReference type="ChEBI" id="CHEBI:58359"/>
        <dbReference type="ChEBI" id="CHEBI:58681"/>
        <dbReference type="EC" id="2.4.2.14"/>
    </reaction>
</comment>
<dbReference type="EC" id="2.4.2.14" evidence="7"/>
<reference evidence="14" key="1">
    <citation type="submission" date="2017-02" db="EMBL/GenBank/DDBJ databases">
        <authorList>
            <person name="Regsiter A."/>
            <person name="William W."/>
        </authorList>
    </citation>
    <scope>NUCLEOTIDE SEQUENCE</scope>
    <source>
        <strain evidence="14">Bib</strain>
    </source>
</reference>
<dbReference type="Pfam" id="PF13522">
    <property type="entry name" value="GATase_6"/>
    <property type="match status" value="1"/>
</dbReference>
<dbReference type="CDD" id="cd00715">
    <property type="entry name" value="GPATase_N"/>
    <property type="match status" value="1"/>
</dbReference>
<keyword evidence="5 7" id="KW-0658">Purine biosynthesis</keyword>